<keyword evidence="1" id="KW-0812">Transmembrane</keyword>
<comment type="caution">
    <text evidence="3">The sequence shown here is derived from an EMBL/GenBank/DDBJ whole genome shotgun (WGS) entry which is preliminary data.</text>
</comment>
<organism evidence="3 4">
    <name type="scientific">Leptospira wolffii</name>
    <dbReference type="NCBI Taxonomy" id="409998"/>
    <lineage>
        <taxon>Bacteria</taxon>
        <taxon>Pseudomonadati</taxon>
        <taxon>Spirochaetota</taxon>
        <taxon>Spirochaetia</taxon>
        <taxon>Leptospirales</taxon>
        <taxon>Leptospiraceae</taxon>
        <taxon>Leptospira</taxon>
    </lineage>
</organism>
<protein>
    <submittedName>
        <fullName evidence="3">YceI family protein</fullName>
    </submittedName>
</protein>
<sequence>MKSRQSNRTNLFLLRAFLPALFIGSILGGAWQSKTFASEPSCKYSLDAEKTSLEWKAFKFTEKTGVGGKFTKVTIHGTKPGDSLESALKGLKFSLEPIDLDSGNAERDPKIKGAFFGALKGNGKISGSLTKLSLDADKKSGKGEVKLILNGVTKSVPLSFTVENGNVLLAKGSLNLNDWKAQAALKALNEVCSDLHKGKDGKSLLWPDVEISIKSELKKDCK</sequence>
<proteinExistence type="predicted"/>
<evidence type="ECO:0000313" key="4">
    <source>
        <dbReference type="Proteomes" id="UP000231912"/>
    </source>
</evidence>
<feature type="domain" description="Lipid/polyisoprenoid-binding YceI-like" evidence="2">
    <location>
        <begin position="43"/>
        <end position="218"/>
    </location>
</feature>
<dbReference type="InterPro" id="IPR036761">
    <property type="entry name" value="TTHA0802/YceI-like_sf"/>
</dbReference>
<dbReference type="Pfam" id="PF04264">
    <property type="entry name" value="YceI"/>
    <property type="match status" value="1"/>
</dbReference>
<dbReference type="Proteomes" id="UP000231912">
    <property type="component" value="Unassembled WGS sequence"/>
</dbReference>
<dbReference type="Gene3D" id="2.40.128.110">
    <property type="entry name" value="Lipid/polyisoprenoid-binding, YceI-like"/>
    <property type="match status" value="1"/>
</dbReference>
<dbReference type="SMART" id="SM00867">
    <property type="entry name" value="YceI"/>
    <property type="match status" value="1"/>
</dbReference>
<feature type="transmembrane region" description="Helical" evidence="1">
    <location>
        <begin position="12"/>
        <end position="31"/>
    </location>
</feature>
<dbReference type="InterPro" id="IPR007372">
    <property type="entry name" value="Lipid/polyisoprenoid-bd_YceI"/>
</dbReference>
<keyword evidence="1" id="KW-0472">Membrane</keyword>
<dbReference type="RefSeq" id="WP_016547031.1">
    <property type="nucleotide sequence ID" value="NZ_NPDT01000001.1"/>
</dbReference>
<dbReference type="SUPFAM" id="SSF101874">
    <property type="entry name" value="YceI-like"/>
    <property type="match status" value="1"/>
</dbReference>
<name>A0A2M9ZGZ2_9LEPT</name>
<evidence type="ECO:0000313" key="3">
    <source>
        <dbReference type="EMBL" id="PJZ67675.1"/>
    </source>
</evidence>
<accession>A0A2M9ZGZ2</accession>
<evidence type="ECO:0000259" key="2">
    <source>
        <dbReference type="SMART" id="SM00867"/>
    </source>
</evidence>
<keyword evidence="1" id="KW-1133">Transmembrane helix</keyword>
<evidence type="ECO:0000256" key="1">
    <source>
        <dbReference type="SAM" id="Phobius"/>
    </source>
</evidence>
<dbReference type="AlphaFoldDB" id="A0A2M9ZGZ2"/>
<reference evidence="3 4" key="1">
    <citation type="submission" date="2017-07" db="EMBL/GenBank/DDBJ databases">
        <title>Leptospira spp. isolated from tropical soils.</title>
        <authorList>
            <person name="Thibeaux R."/>
            <person name="Iraola G."/>
            <person name="Ferres I."/>
            <person name="Bierque E."/>
            <person name="Girault D."/>
            <person name="Soupe-Gilbert M.-E."/>
            <person name="Picardeau M."/>
            <person name="Goarant C."/>
        </authorList>
    </citation>
    <scope>NUCLEOTIDE SEQUENCE [LARGE SCALE GENOMIC DNA]</scope>
    <source>
        <strain evidence="3 4">FH2-C-A2</strain>
    </source>
</reference>
<dbReference type="EMBL" id="NPDT01000001">
    <property type="protein sequence ID" value="PJZ67675.1"/>
    <property type="molecule type" value="Genomic_DNA"/>
</dbReference>
<gene>
    <name evidence="3" type="ORF">CH371_06645</name>
</gene>